<dbReference type="PANTHER" id="PTHR11702:SF31">
    <property type="entry name" value="MITOCHONDRIAL RIBOSOME-ASSOCIATED GTPASE 2"/>
    <property type="match status" value="1"/>
</dbReference>
<evidence type="ECO:0000256" key="8">
    <source>
        <dbReference type="HAMAP-Rule" id="MF_01454"/>
    </source>
</evidence>
<keyword evidence="6 8" id="KW-0460">Magnesium</keyword>
<feature type="binding site" evidence="8">
    <location>
        <position position="176"/>
    </location>
    <ligand>
        <name>Mg(2+)</name>
        <dbReference type="ChEBI" id="CHEBI:18420"/>
    </ligand>
</feature>
<reference evidence="11" key="1">
    <citation type="submission" date="2020-03" db="EMBL/GenBank/DDBJ databases">
        <title>Spirochaetal bacteria isolated from arthropods constitute a novel genus Entomospira genus novum within the order Spirochaetales.</title>
        <authorList>
            <person name="Grana-Miraglia L."/>
            <person name="Sikutova S."/>
            <person name="Fingerle V."/>
            <person name="Sing A."/>
            <person name="Castillo-Ramirez S."/>
            <person name="Margos G."/>
            <person name="Rudolf I."/>
        </authorList>
    </citation>
    <scope>NUCLEOTIDE SEQUENCE</scope>
    <source>
        <strain evidence="11">BR208</strain>
    </source>
</reference>
<dbReference type="SUPFAM" id="SSF82051">
    <property type="entry name" value="Obg GTP-binding protein N-terminal domain"/>
    <property type="match status" value="1"/>
</dbReference>
<feature type="binding site" evidence="8">
    <location>
        <begin position="284"/>
        <end position="287"/>
    </location>
    <ligand>
        <name>GTP</name>
        <dbReference type="ChEBI" id="CHEBI:37565"/>
    </ligand>
</feature>
<dbReference type="GO" id="GO:0003924">
    <property type="term" value="F:GTPase activity"/>
    <property type="evidence" value="ECO:0007669"/>
    <property type="project" value="UniProtKB-UniRule"/>
</dbReference>
<dbReference type="InterPro" id="IPR006073">
    <property type="entry name" value="GTP-bd"/>
</dbReference>
<keyword evidence="5 8" id="KW-0378">Hydrolase</keyword>
<dbReference type="EC" id="3.6.5.-" evidence="8"/>
<dbReference type="NCBIfam" id="TIGR02729">
    <property type="entry name" value="Obg_CgtA"/>
    <property type="match status" value="1"/>
</dbReference>
<dbReference type="PROSITE" id="PS51883">
    <property type="entry name" value="OBG"/>
    <property type="match status" value="1"/>
</dbReference>
<evidence type="ECO:0000256" key="4">
    <source>
        <dbReference type="ARBA" id="ARBA00022741"/>
    </source>
</evidence>
<dbReference type="InterPro" id="IPR006074">
    <property type="entry name" value="GTP1-OBG_CS"/>
</dbReference>
<dbReference type="InterPro" id="IPR045086">
    <property type="entry name" value="OBG_GTPase"/>
</dbReference>
<sequence length="334" mass="36368">MRNFIDETRLVISSGNGGNGAVSFRREKYVAKGGPDGGDGGSGGNIVFKIQKNLKTFKHLENKHKFAAEDGHNGSKSKRTGASGADMIILVPPGTKIFDYKTRTLICDLGTEERLFTYLKGGKGGLGNWHFRRSDKFKQAPKIATQGKSGIHQEILLVLAVIADIGILGFPNAGKSSLIAHITAATPKIANYAFTTTEPNLGTIKRGDDLLVIADIPGLIEGASEGLGLGTRFLKHLERTSALLFLIDMQNQTMDPLETYEILLKELEGYNPTLLQRKRIIVGSKVEDAVAEDNFSRFCAALPQQEETMAISSHLNKGLDELISRLWNIKTSSI</sequence>
<evidence type="ECO:0000256" key="1">
    <source>
        <dbReference type="ARBA" id="ARBA00007699"/>
    </source>
</evidence>
<comment type="subcellular location">
    <subcellularLocation>
        <location evidence="8">Cytoplasm</location>
    </subcellularLocation>
</comment>
<dbReference type="HAMAP" id="MF_01454">
    <property type="entry name" value="GTPase_Obg"/>
    <property type="match status" value="1"/>
</dbReference>
<dbReference type="GO" id="GO:0043022">
    <property type="term" value="F:ribosome binding"/>
    <property type="evidence" value="ECO:0007669"/>
    <property type="project" value="UniProtKB-ARBA"/>
</dbReference>
<dbReference type="InterPro" id="IPR014100">
    <property type="entry name" value="GTP-bd_Obg/CgtA"/>
</dbReference>
<dbReference type="PROSITE" id="PS51710">
    <property type="entry name" value="G_OBG"/>
    <property type="match status" value="1"/>
</dbReference>
<feature type="binding site" evidence="8">
    <location>
        <begin position="215"/>
        <end position="218"/>
    </location>
    <ligand>
        <name>GTP</name>
        <dbReference type="ChEBI" id="CHEBI:37565"/>
    </ligand>
</feature>
<dbReference type="Pfam" id="PF01926">
    <property type="entry name" value="MMR_HSR1"/>
    <property type="match status" value="1"/>
</dbReference>
<dbReference type="RefSeq" id="WP_167703759.1">
    <property type="nucleotide sequence ID" value="NZ_CP118168.1"/>
</dbReference>
<keyword evidence="3 8" id="KW-0479">Metal-binding</keyword>
<dbReference type="CDD" id="cd01898">
    <property type="entry name" value="Obg"/>
    <property type="match status" value="1"/>
</dbReference>
<evidence type="ECO:0000259" key="9">
    <source>
        <dbReference type="PROSITE" id="PS51710"/>
    </source>
</evidence>
<evidence type="ECO:0000313" key="11">
    <source>
        <dbReference type="EMBL" id="NIZ47345.1"/>
    </source>
</evidence>
<evidence type="ECO:0000256" key="3">
    <source>
        <dbReference type="ARBA" id="ARBA00022723"/>
    </source>
</evidence>
<feature type="domain" description="Obg" evidence="10">
    <location>
        <begin position="2"/>
        <end position="162"/>
    </location>
</feature>
<evidence type="ECO:0000313" key="12">
    <source>
        <dbReference type="Proteomes" id="UP000752013"/>
    </source>
</evidence>
<dbReference type="PIRSF" id="PIRSF002401">
    <property type="entry name" value="GTP_bd_Obg/CgtA"/>
    <property type="match status" value="1"/>
</dbReference>
<comment type="subunit">
    <text evidence="8">Monomer.</text>
</comment>
<accession>A0A968GCJ8</accession>
<dbReference type="Proteomes" id="UP000752013">
    <property type="component" value="Unassembled WGS sequence"/>
</dbReference>
<dbReference type="Gene3D" id="2.70.210.12">
    <property type="entry name" value="GTP1/OBG domain"/>
    <property type="match status" value="1"/>
</dbReference>
<protein>
    <recommendedName>
        <fullName evidence="8">GTPase Obg</fullName>
        <ecNumber evidence="8">3.6.5.-</ecNumber>
    </recommendedName>
    <alternativeName>
        <fullName evidence="8">GTP-binding protein Obg</fullName>
    </alternativeName>
</protein>
<keyword evidence="2 8" id="KW-0963">Cytoplasm</keyword>
<name>A0A968GCJ8_9SPIO</name>
<organism evidence="11 12">
    <name type="scientific">Entomospira nematocerorum</name>
    <dbReference type="NCBI Taxonomy" id="2719987"/>
    <lineage>
        <taxon>Bacteria</taxon>
        <taxon>Pseudomonadati</taxon>
        <taxon>Spirochaetota</taxon>
        <taxon>Spirochaetia</taxon>
        <taxon>Spirochaetales</taxon>
        <taxon>Spirochaetaceae</taxon>
        <taxon>Entomospira</taxon>
    </lineage>
</organism>
<evidence type="ECO:0000259" key="10">
    <source>
        <dbReference type="PROSITE" id="PS51883"/>
    </source>
</evidence>
<comment type="function">
    <text evidence="8">An essential GTPase which binds GTP, GDP and possibly (p)ppGpp with moderate affinity, with high nucleotide exchange rates and a fairly low GTP hydrolysis rate. Plays a role in control of the cell cycle, stress response, ribosome biogenesis and in those bacteria that undergo differentiation, in morphogenesis control.</text>
</comment>
<dbReference type="Pfam" id="PF01018">
    <property type="entry name" value="GTP1_OBG"/>
    <property type="match status" value="1"/>
</dbReference>
<comment type="cofactor">
    <cofactor evidence="8">
        <name>Mg(2+)</name>
        <dbReference type="ChEBI" id="CHEBI:18420"/>
    </cofactor>
</comment>
<keyword evidence="7 8" id="KW-0342">GTP-binding</keyword>
<dbReference type="PRINTS" id="PR00326">
    <property type="entry name" value="GTP1OBG"/>
</dbReference>
<keyword evidence="4 8" id="KW-0547">Nucleotide-binding</keyword>
<dbReference type="InterPro" id="IPR036726">
    <property type="entry name" value="GTP1_OBG_dom_sf"/>
</dbReference>
<dbReference type="InterPro" id="IPR031167">
    <property type="entry name" value="G_OBG"/>
</dbReference>
<evidence type="ECO:0000256" key="5">
    <source>
        <dbReference type="ARBA" id="ARBA00022801"/>
    </source>
</evidence>
<dbReference type="GO" id="GO:0000287">
    <property type="term" value="F:magnesium ion binding"/>
    <property type="evidence" value="ECO:0007669"/>
    <property type="project" value="InterPro"/>
</dbReference>
<dbReference type="InterPro" id="IPR027417">
    <property type="entry name" value="P-loop_NTPase"/>
</dbReference>
<dbReference type="SUPFAM" id="SSF52540">
    <property type="entry name" value="P-loop containing nucleoside triphosphate hydrolases"/>
    <property type="match status" value="1"/>
</dbReference>
<dbReference type="GO" id="GO:0005737">
    <property type="term" value="C:cytoplasm"/>
    <property type="evidence" value="ECO:0007669"/>
    <property type="project" value="UniProtKB-SubCell"/>
</dbReference>
<dbReference type="InterPro" id="IPR006169">
    <property type="entry name" value="GTP1_OBG_dom"/>
</dbReference>
<proteinExistence type="inferred from homology"/>
<feature type="binding site" evidence="8">
    <location>
        <begin position="169"/>
        <end position="176"/>
    </location>
    <ligand>
        <name>GTP</name>
        <dbReference type="ChEBI" id="CHEBI:37565"/>
    </ligand>
</feature>
<dbReference type="EMBL" id="JAATLK010000001">
    <property type="protein sequence ID" value="NIZ47345.1"/>
    <property type="molecule type" value="Genomic_DNA"/>
</dbReference>
<comment type="caution">
    <text evidence="11">The sequence shown here is derived from an EMBL/GenBank/DDBJ whole genome shotgun (WGS) entry which is preliminary data.</text>
</comment>
<evidence type="ECO:0000256" key="2">
    <source>
        <dbReference type="ARBA" id="ARBA00022490"/>
    </source>
</evidence>
<dbReference type="PANTHER" id="PTHR11702">
    <property type="entry name" value="DEVELOPMENTALLY REGULATED GTP-BINDING PROTEIN-RELATED"/>
    <property type="match status" value="1"/>
</dbReference>
<dbReference type="GO" id="GO:0042254">
    <property type="term" value="P:ribosome biogenesis"/>
    <property type="evidence" value="ECO:0007669"/>
    <property type="project" value="UniProtKB-UniRule"/>
</dbReference>
<evidence type="ECO:0000256" key="6">
    <source>
        <dbReference type="ARBA" id="ARBA00022842"/>
    </source>
</evidence>
<feature type="binding site" evidence="8">
    <location>
        <begin position="312"/>
        <end position="314"/>
    </location>
    <ligand>
        <name>GTP</name>
        <dbReference type="ChEBI" id="CHEBI:37565"/>
    </ligand>
</feature>
<feature type="domain" description="OBG-type G" evidence="9">
    <location>
        <begin position="163"/>
        <end position="331"/>
    </location>
</feature>
<comment type="caution">
    <text evidence="8">Lacks conserved residue(s) required for the propagation of feature annotation.</text>
</comment>
<dbReference type="AlphaFoldDB" id="A0A968GCJ8"/>
<gene>
    <name evidence="11" type="primary">obgE</name>
    <name evidence="8" type="synonym">obg</name>
    <name evidence="11" type="ORF">HCT46_05395</name>
</gene>
<dbReference type="NCBIfam" id="NF008956">
    <property type="entry name" value="PRK12299.1"/>
    <property type="match status" value="1"/>
</dbReference>
<dbReference type="PROSITE" id="PS00905">
    <property type="entry name" value="GTP1_OBG"/>
    <property type="match status" value="1"/>
</dbReference>
<dbReference type="Gene3D" id="3.40.50.300">
    <property type="entry name" value="P-loop containing nucleotide triphosphate hydrolases"/>
    <property type="match status" value="1"/>
</dbReference>
<feature type="binding site" evidence="8">
    <location>
        <position position="196"/>
    </location>
    <ligand>
        <name>Mg(2+)</name>
        <dbReference type="ChEBI" id="CHEBI:18420"/>
    </ligand>
</feature>
<evidence type="ECO:0000256" key="7">
    <source>
        <dbReference type="ARBA" id="ARBA00023134"/>
    </source>
</evidence>
<comment type="similarity">
    <text evidence="1 8">Belongs to the TRAFAC class OBG-HflX-like GTPase superfamily. OBG GTPase family.</text>
</comment>
<keyword evidence="12" id="KW-1185">Reference proteome</keyword>
<dbReference type="GO" id="GO:0005525">
    <property type="term" value="F:GTP binding"/>
    <property type="evidence" value="ECO:0007669"/>
    <property type="project" value="UniProtKB-UniRule"/>
</dbReference>
<dbReference type="FunFam" id="2.70.210.12:FF:000001">
    <property type="entry name" value="GTPase Obg"/>
    <property type="match status" value="1"/>
</dbReference>